<dbReference type="Pfam" id="PF02348">
    <property type="entry name" value="CTP_transf_3"/>
    <property type="match status" value="1"/>
</dbReference>
<evidence type="ECO:0000313" key="1">
    <source>
        <dbReference type="EMBL" id="GEK53332.1"/>
    </source>
</evidence>
<gene>
    <name evidence="1" type="primary">spsF</name>
    <name evidence="1" type="ORF">PES01_01770</name>
</gene>
<dbReference type="EMBL" id="BJUM01000002">
    <property type="protein sequence ID" value="GEK53332.1"/>
    <property type="molecule type" value="Genomic_DNA"/>
</dbReference>
<dbReference type="AlphaFoldDB" id="A0A510XQM4"/>
<protein>
    <submittedName>
        <fullName evidence="1">3-deoxy-manno-octulosonate cytidylyltransferase</fullName>
    </submittedName>
</protein>
<dbReference type="InterPro" id="IPR029044">
    <property type="entry name" value="Nucleotide-diphossugar_trans"/>
</dbReference>
<organism evidence="1 2">
    <name type="scientific">Pseudoalteromonas espejiana</name>
    <dbReference type="NCBI Taxonomy" id="28107"/>
    <lineage>
        <taxon>Bacteria</taxon>
        <taxon>Pseudomonadati</taxon>
        <taxon>Pseudomonadota</taxon>
        <taxon>Gammaproteobacteria</taxon>
        <taxon>Alteromonadales</taxon>
        <taxon>Pseudoalteromonadaceae</taxon>
        <taxon>Pseudoalteromonas</taxon>
    </lineage>
</organism>
<comment type="caution">
    <text evidence="1">The sequence shown here is derived from an EMBL/GenBank/DDBJ whole genome shotgun (WGS) entry which is preliminary data.</text>
</comment>
<dbReference type="PANTHER" id="PTHR42866:SF1">
    <property type="entry name" value="SPORE COAT POLYSACCHARIDE BIOSYNTHESIS PROTEIN SPSF"/>
    <property type="match status" value="1"/>
</dbReference>
<sequence length="246" mass="28232">MKVIACSQARYDSKRLPGKVLQTVNDQSLLQYHITRLKSAKNITEHVIATSDHNNDDDVAVHCLKLGVRVFRGSKLNVLQRFTDVVRVLGLDDDDRIVRLTADCPLVDAQLVDQLIAYHLERGDDYSSLYIGEHIRGFDAEIMSVKALKMAAKNAVEDYQKEHVTPYLYQHPKQFKVSQYKAPCDYQGYTRLCIDEPRDLQMFTQLVTAYPRDISVAKYIDILDFLKHHPEIALLNQDVKQKKLGE</sequence>
<dbReference type="PANTHER" id="PTHR42866">
    <property type="entry name" value="3-DEOXY-MANNO-OCTULOSONATE CYTIDYLYLTRANSFERASE"/>
    <property type="match status" value="1"/>
</dbReference>
<keyword evidence="1" id="KW-0808">Transferase</keyword>
<dbReference type="GO" id="GO:0016779">
    <property type="term" value="F:nucleotidyltransferase activity"/>
    <property type="evidence" value="ECO:0007669"/>
    <property type="project" value="UniProtKB-KW"/>
</dbReference>
<dbReference type="InterPro" id="IPR003329">
    <property type="entry name" value="Cytidylyl_trans"/>
</dbReference>
<reference evidence="1 2" key="1">
    <citation type="submission" date="2019-07" db="EMBL/GenBank/DDBJ databases">
        <title>Whole genome shotgun sequence of Pseudoalteromonas espejiana NBRC 102222.</title>
        <authorList>
            <person name="Hosoyama A."/>
            <person name="Uohara A."/>
            <person name="Ohji S."/>
            <person name="Ichikawa N."/>
        </authorList>
    </citation>
    <scope>NUCLEOTIDE SEQUENCE [LARGE SCALE GENOMIC DNA]</scope>
    <source>
        <strain evidence="1 2">NBRC 102222</strain>
    </source>
</reference>
<dbReference type="OrthoDB" id="9801052at2"/>
<accession>A0A510XQM4</accession>
<name>A0A510XQM4_9GAMM</name>
<proteinExistence type="predicted"/>
<keyword evidence="1" id="KW-0548">Nucleotidyltransferase</keyword>
<keyword evidence="2" id="KW-1185">Reference proteome</keyword>
<dbReference type="RefSeq" id="WP_089348310.1">
    <property type="nucleotide sequence ID" value="NZ_BJUM01000002.1"/>
</dbReference>
<dbReference type="SUPFAM" id="SSF53448">
    <property type="entry name" value="Nucleotide-diphospho-sugar transferases"/>
    <property type="match status" value="1"/>
</dbReference>
<dbReference type="Proteomes" id="UP000321419">
    <property type="component" value="Unassembled WGS sequence"/>
</dbReference>
<evidence type="ECO:0000313" key="2">
    <source>
        <dbReference type="Proteomes" id="UP000321419"/>
    </source>
</evidence>
<dbReference type="GO" id="GO:0005829">
    <property type="term" value="C:cytosol"/>
    <property type="evidence" value="ECO:0007669"/>
    <property type="project" value="TreeGrafter"/>
</dbReference>
<dbReference type="Gene3D" id="3.90.550.10">
    <property type="entry name" value="Spore Coat Polysaccharide Biosynthesis Protein SpsA, Chain A"/>
    <property type="match status" value="1"/>
</dbReference>